<dbReference type="InterPro" id="IPR007278">
    <property type="entry name" value="DUF397"/>
</dbReference>
<organism evidence="3 4">
    <name type="scientific">Haloechinothrix aidingensis</name>
    <dbReference type="NCBI Taxonomy" id="2752311"/>
    <lineage>
        <taxon>Bacteria</taxon>
        <taxon>Bacillati</taxon>
        <taxon>Actinomycetota</taxon>
        <taxon>Actinomycetes</taxon>
        <taxon>Pseudonocardiales</taxon>
        <taxon>Pseudonocardiaceae</taxon>
        <taxon>Haloechinothrix</taxon>
    </lineage>
</organism>
<dbReference type="RefSeq" id="WP_180894498.1">
    <property type="nucleotide sequence ID" value="NZ_JACCKD010000008.1"/>
</dbReference>
<evidence type="ECO:0000259" key="2">
    <source>
        <dbReference type="Pfam" id="PF04149"/>
    </source>
</evidence>
<comment type="caution">
    <text evidence="3">The sequence shown here is derived from an EMBL/GenBank/DDBJ whole genome shotgun (WGS) entry which is preliminary data.</text>
</comment>
<evidence type="ECO:0000256" key="1">
    <source>
        <dbReference type="SAM" id="MobiDB-lite"/>
    </source>
</evidence>
<gene>
    <name evidence="3" type="ORF">H0B56_19170</name>
</gene>
<sequence>MDQQRQLVWRKPSRSGSNGGGCVEVALPGARALVRDTKDRQGGTLTVPFTAWQAFTAHLHER</sequence>
<keyword evidence="4" id="KW-1185">Reference proteome</keyword>
<feature type="domain" description="DUF397" evidence="2">
    <location>
        <begin position="7"/>
        <end position="59"/>
    </location>
</feature>
<dbReference type="Pfam" id="PF04149">
    <property type="entry name" value="DUF397"/>
    <property type="match status" value="1"/>
</dbReference>
<dbReference type="AlphaFoldDB" id="A0A838AEN9"/>
<name>A0A838AEN9_9PSEU</name>
<reference evidence="3 4" key="1">
    <citation type="submission" date="2020-07" db="EMBL/GenBank/DDBJ databases">
        <title>Genome of Haloechinothrix sp.</title>
        <authorList>
            <person name="Tang S.-K."/>
            <person name="Yang L."/>
            <person name="Zhu W.-Y."/>
        </authorList>
    </citation>
    <scope>NUCLEOTIDE SEQUENCE [LARGE SCALE GENOMIC DNA]</scope>
    <source>
        <strain evidence="3 4">YIM 98757</strain>
    </source>
</reference>
<proteinExistence type="predicted"/>
<evidence type="ECO:0000313" key="4">
    <source>
        <dbReference type="Proteomes" id="UP000582974"/>
    </source>
</evidence>
<accession>A0A838AEN9</accession>
<evidence type="ECO:0000313" key="3">
    <source>
        <dbReference type="EMBL" id="MBA0127670.1"/>
    </source>
</evidence>
<dbReference type="Proteomes" id="UP000582974">
    <property type="component" value="Unassembled WGS sequence"/>
</dbReference>
<feature type="region of interest" description="Disordered" evidence="1">
    <location>
        <begin position="1"/>
        <end position="22"/>
    </location>
</feature>
<dbReference type="EMBL" id="JACCKD010000008">
    <property type="protein sequence ID" value="MBA0127670.1"/>
    <property type="molecule type" value="Genomic_DNA"/>
</dbReference>
<protein>
    <submittedName>
        <fullName evidence="3">DUF397 domain-containing protein</fullName>
    </submittedName>
</protein>